<evidence type="ECO:0000256" key="3">
    <source>
        <dbReference type="ARBA" id="ARBA00022630"/>
    </source>
</evidence>
<accession>A0ABW7GV71</accession>
<dbReference type="Pfam" id="PF02771">
    <property type="entry name" value="Acyl-CoA_dh_N"/>
    <property type="match status" value="1"/>
</dbReference>
<dbReference type="PANTHER" id="PTHR42803:SF1">
    <property type="entry name" value="BROAD-SPECIFICITY LINEAR ACYL-COA DEHYDROGENASE FADE5"/>
    <property type="match status" value="1"/>
</dbReference>
<dbReference type="Gene3D" id="1.10.540.10">
    <property type="entry name" value="Acyl-CoA dehydrogenase/oxidase, N-terminal domain"/>
    <property type="match status" value="1"/>
</dbReference>
<evidence type="ECO:0000313" key="11">
    <source>
        <dbReference type="Proteomes" id="UP001606303"/>
    </source>
</evidence>
<protein>
    <submittedName>
        <fullName evidence="10">Acyl-CoA dehydrogenase</fullName>
        <ecNumber evidence="10">1.3.8.-</ecNumber>
    </submittedName>
</protein>
<evidence type="ECO:0000313" key="10">
    <source>
        <dbReference type="EMBL" id="MFG6465878.1"/>
    </source>
</evidence>
<reference evidence="10 11" key="1">
    <citation type="submission" date="2024-08" db="EMBL/GenBank/DDBJ databases">
        <authorList>
            <person name="Lu H."/>
        </authorList>
    </citation>
    <scope>NUCLEOTIDE SEQUENCE [LARGE SCALE GENOMIC DNA]</scope>
    <source>
        <strain evidence="10 11">BYS87W</strain>
    </source>
</reference>
<keyword evidence="5 10" id="KW-0560">Oxidoreductase</keyword>
<gene>
    <name evidence="10" type="ORF">ACG01O_04595</name>
</gene>
<comment type="similarity">
    <text evidence="2">Belongs to the acyl-CoA dehydrogenase family.</text>
</comment>
<feature type="domain" description="Acetyl-CoA dehydrogenase-like C-terminal" evidence="9">
    <location>
        <begin position="482"/>
        <end position="590"/>
    </location>
</feature>
<evidence type="ECO:0000259" key="9">
    <source>
        <dbReference type="Pfam" id="PF12806"/>
    </source>
</evidence>
<dbReference type="Gene3D" id="1.20.140.10">
    <property type="entry name" value="Butyryl-CoA Dehydrogenase, subunit A, domain 3"/>
    <property type="match status" value="1"/>
</dbReference>
<dbReference type="PANTHER" id="PTHR42803">
    <property type="entry name" value="ACYL-COA DEHYDROGENASE"/>
    <property type="match status" value="1"/>
</dbReference>
<organism evidence="10 11">
    <name type="scientific">Pelomonas baiyunensis</name>
    <dbReference type="NCBI Taxonomy" id="3299026"/>
    <lineage>
        <taxon>Bacteria</taxon>
        <taxon>Pseudomonadati</taxon>
        <taxon>Pseudomonadota</taxon>
        <taxon>Betaproteobacteria</taxon>
        <taxon>Burkholderiales</taxon>
        <taxon>Sphaerotilaceae</taxon>
        <taxon>Roseateles</taxon>
    </lineage>
</organism>
<dbReference type="SUPFAM" id="SSF47203">
    <property type="entry name" value="Acyl-CoA dehydrogenase C-terminal domain-like"/>
    <property type="match status" value="1"/>
</dbReference>
<sequence>MSYQAPVKDMLFNIQHLAGLETLTQQIPAFADFGLDTAGAVLEECAKLTQDVIAPLNWDGDKNPSFWKDGQVTTTPGFKDAFRAYAEGGWQGLQHPTDFGGQGAPKTIAAACNEMLQAANMSFALCPLLTDGAVEALLTAGSPEQQATFIPKLLDGSWTGTMNLTEPQAGSDLALVRTRAEPQADGTYKIFGTKIFITYGEHDMAENIVHLVLARVAGAPEGVKGISLFIVPKFLVNADGSLGARNDAHCVSIEHKMGIKASPTAVLQFGDHGGAIGQLIGEENRGLEYMFIMMNAARYGVGLQGVGIADRAYQKAVSYAKDRVQSRPVDGSKPGSATIIHHPDVRRMLMTMRALTEGCRAMASTAAAAFDAAHHHPDADARKQNQAFYDFMVPLVKGYSTEMSLEVTSLGVQVHGGMGFIEETGAAQYYRDAKILTIYEGTTAIQANDLVGRKTARDGGQLARGIAGQIEVTEGQLAQRDSAAARAVLKALRASREDFLAVVDFIAGSAKGTPNAAYAGSVPYLMLAGNLVAGWQLARALLVAEDALATDTAFMQAKIATARFYAEHILPRTGALRAAIVDGADSVTELALDAF</sequence>
<dbReference type="Pfam" id="PF12806">
    <property type="entry name" value="Acyl-CoA_dh_C"/>
    <property type="match status" value="1"/>
</dbReference>
<keyword evidence="3" id="KW-0285">Flavoprotein</keyword>
<dbReference type="Proteomes" id="UP001606303">
    <property type="component" value="Unassembled WGS sequence"/>
</dbReference>
<comment type="cofactor">
    <cofactor evidence="1">
        <name>FAD</name>
        <dbReference type="ChEBI" id="CHEBI:57692"/>
    </cofactor>
</comment>
<dbReference type="InterPro" id="IPR006091">
    <property type="entry name" value="Acyl-CoA_Oxase/DH_mid-dom"/>
</dbReference>
<keyword evidence="11" id="KW-1185">Reference proteome</keyword>
<dbReference type="SUPFAM" id="SSF56645">
    <property type="entry name" value="Acyl-CoA dehydrogenase NM domain-like"/>
    <property type="match status" value="1"/>
</dbReference>
<feature type="domain" description="Acyl-CoA dehydrogenase/oxidase C-terminal" evidence="6">
    <location>
        <begin position="284"/>
        <end position="450"/>
    </location>
</feature>
<comment type="caution">
    <text evidence="10">The sequence shown here is derived from an EMBL/GenBank/DDBJ whole genome shotgun (WGS) entry which is preliminary data.</text>
</comment>
<dbReference type="InterPro" id="IPR046373">
    <property type="entry name" value="Acyl-CoA_Oxase/DH_mid-dom_sf"/>
</dbReference>
<dbReference type="InterPro" id="IPR052166">
    <property type="entry name" value="Diverse_Acyl-CoA_DH"/>
</dbReference>
<evidence type="ECO:0000259" key="8">
    <source>
        <dbReference type="Pfam" id="PF02771"/>
    </source>
</evidence>
<dbReference type="InterPro" id="IPR025878">
    <property type="entry name" value="Acyl-CoA_dh-like_C_dom"/>
</dbReference>
<dbReference type="RefSeq" id="WP_394381794.1">
    <property type="nucleotide sequence ID" value="NZ_JBIGIB010000001.1"/>
</dbReference>
<keyword evidence="4" id="KW-0274">FAD</keyword>
<dbReference type="InterPro" id="IPR009100">
    <property type="entry name" value="AcylCoA_DH/oxidase_NM_dom_sf"/>
</dbReference>
<evidence type="ECO:0000256" key="4">
    <source>
        <dbReference type="ARBA" id="ARBA00022827"/>
    </source>
</evidence>
<dbReference type="EMBL" id="JBIGIB010000001">
    <property type="protein sequence ID" value="MFG6465878.1"/>
    <property type="molecule type" value="Genomic_DNA"/>
</dbReference>
<dbReference type="Pfam" id="PF02770">
    <property type="entry name" value="Acyl-CoA_dh_M"/>
    <property type="match status" value="1"/>
</dbReference>
<evidence type="ECO:0000256" key="2">
    <source>
        <dbReference type="ARBA" id="ARBA00009347"/>
    </source>
</evidence>
<dbReference type="GO" id="GO:0016491">
    <property type="term" value="F:oxidoreductase activity"/>
    <property type="evidence" value="ECO:0007669"/>
    <property type="project" value="UniProtKB-KW"/>
</dbReference>
<dbReference type="InterPro" id="IPR037069">
    <property type="entry name" value="AcylCoA_DH/ox_N_sf"/>
</dbReference>
<name>A0ABW7GV71_9BURK</name>
<dbReference type="Gene3D" id="2.40.110.10">
    <property type="entry name" value="Butyryl-CoA Dehydrogenase, subunit A, domain 2"/>
    <property type="match status" value="1"/>
</dbReference>
<feature type="domain" description="Acyl-CoA dehydrogenase/oxidase N-terminal" evidence="8">
    <location>
        <begin position="76"/>
        <end position="156"/>
    </location>
</feature>
<evidence type="ECO:0000259" key="6">
    <source>
        <dbReference type="Pfam" id="PF00441"/>
    </source>
</evidence>
<dbReference type="InterPro" id="IPR013786">
    <property type="entry name" value="AcylCoA_DH/ox_N"/>
</dbReference>
<evidence type="ECO:0000256" key="1">
    <source>
        <dbReference type="ARBA" id="ARBA00001974"/>
    </source>
</evidence>
<dbReference type="InterPro" id="IPR009075">
    <property type="entry name" value="AcylCo_DH/oxidase_C"/>
</dbReference>
<evidence type="ECO:0000259" key="7">
    <source>
        <dbReference type="Pfam" id="PF02770"/>
    </source>
</evidence>
<feature type="domain" description="Acyl-CoA oxidase/dehydrogenase middle" evidence="7">
    <location>
        <begin position="162"/>
        <end position="270"/>
    </location>
</feature>
<evidence type="ECO:0000256" key="5">
    <source>
        <dbReference type="ARBA" id="ARBA00023002"/>
    </source>
</evidence>
<dbReference type="Pfam" id="PF00441">
    <property type="entry name" value="Acyl-CoA_dh_1"/>
    <property type="match status" value="1"/>
</dbReference>
<proteinExistence type="inferred from homology"/>
<dbReference type="InterPro" id="IPR036250">
    <property type="entry name" value="AcylCo_DH-like_C"/>
</dbReference>
<dbReference type="EC" id="1.3.8.-" evidence="10"/>